<comment type="caution">
    <text evidence="3">The sequence shown here is derived from an EMBL/GenBank/DDBJ whole genome shotgun (WGS) entry which is preliminary data.</text>
</comment>
<dbReference type="PRINTS" id="PR01301">
    <property type="entry name" value="RGSPROTEIN"/>
</dbReference>
<dbReference type="AlphaFoldDB" id="A0AAN8L9S3"/>
<dbReference type="FunFam" id="1.10.167.10:FF:000001">
    <property type="entry name" value="Putative regulator of g-protein signaling 12"/>
    <property type="match status" value="1"/>
</dbReference>
<keyword evidence="4" id="KW-1185">Reference proteome</keyword>
<proteinExistence type="predicted"/>
<dbReference type="Pfam" id="PF00615">
    <property type="entry name" value="RGS"/>
    <property type="match status" value="1"/>
</dbReference>
<feature type="domain" description="RGS" evidence="2">
    <location>
        <begin position="130"/>
        <end position="239"/>
    </location>
</feature>
<organism evidence="3 4">
    <name type="scientific">Coregonus suidteri</name>
    <dbReference type="NCBI Taxonomy" id="861788"/>
    <lineage>
        <taxon>Eukaryota</taxon>
        <taxon>Metazoa</taxon>
        <taxon>Chordata</taxon>
        <taxon>Craniata</taxon>
        <taxon>Vertebrata</taxon>
        <taxon>Euteleostomi</taxon>
        <taxon>Actinopterygii</taxon>
        <taxon>Neopterygii</taxon>
        <taxon>Teleostei</taxon>
        <taxon>Protacanthopterygii</taxon>
        <taxon>Salmoniformes</taxon>
        <taxon>Salmonidae</taxon>
        <taxon>Coregoninae</taxon>
        <taxon>Coregonus</taxon>
    </lineage>
</organism>
<dbReference type="EMBL" id="JAGTTL010000028">
    <property type="protein sequence ID" value="KAK6299896.1"/>
    <property type="molecule type" value="Genomic_DNA"/>
</dbReference>
<sequence>MHSEAKTFGGWPGVKKGSKEATSLQEKHQGQTDILQKPMGSERVEMRKRQMQVHQEAAASVLQTQHGMGNSPTNACCFCWCCCCSCSCLTVRAEDERIKKTTYERRAEEIANCDDSPKPILEDAMTWTMSFERLMKSPAGRGCFRQFLRTEFSEENMMFWLACEELKKETNKTVVEEKVRQIYEDFISILSPKEVSLDSRVRDVINKNMLEPTSHTFEDAQQQIYTLMQRDSYPRYMNSTAVTWGKEFRRGSQQLRATTPPSFCWVVRAVYRDNAPPCFHQSTQKHEYLSLSYH</sequence>
<name>A0AAN8L9S3_9TELE</name>
<dbReference type="InterPro" id="IPR044926">
    <property type="entry name" value="RGS_subdomain_2"/>
</dbReference>
<dbReference type="SMART" id="SM00315">
    <property type="entry name" value="RGS"/>
    <property type="match status" value="1"/>
</dbReference>
<dbReference type="InterPro" id="IPR016137">
    <property type="entry name" value="RGS"/>
</dbReference>
<dbReference type="PANTHER" id="PTHR10845:SF260">
    <property type="entry name" value="REGULATOR OF G-PROTEIN SIGNALING 20-LIKE"/>
    <property type="match status" value="1"/>
</dbReference>
<dbReference type="PROSITE" id="PS50132">
    <property type="entry name" value="RGS"/>
    <property type="match status" value="1"/>
</dbReference>
<accession>A0AAN8L9S3</accession>
<dbReference type="PANTHER" id="PTHR10845">
    <property type="entry name" value="REGULATOR OF G PROTEIN SIGNALING"/>
    <property type="match status" value="1"/>
</dbReference>
<dbReference type="Gene3D" id="1.10.196.10">
    <property type="match status" value="1"/>
</dbReference>
<gene>
    <name evidence="3" type="ORF">J4Q44_G00299290</name>
</gene>
<evidence type="ECO:0000259" key="2">
    <source>
        <dbReference type="PROSITE" id="PS50132"/>
    </source>
</evidence>
<reference evidence="3 4" key="1">
    <citation type="submission" date="2021-04" db="EMBL/GenBank/DDBJ databases">
        <authorList>
            <person name="De Guttry C."/>
            <person name="Zahm M."/>
            <person name="Klopp C."/>
            <person name="Cabau C."/>
            <person name="Louis A."/>
            <person name="Berthelot C."/>
            <person name="Parey E."/>
            <person name="Roest Crollius H."/>
            <person name="Montfort J."/>
            <person name="Robinson-Rechavi M."/>
            <person name="Bucao C."/>
            <person name="Bouchez O."/>
            <person name="Gislard M."/>
            <person name="Lluch J."/>
            <person name="Milhes M."/>
            <person name="Lampietro C."/>
            <person name="Lopez Roques C."/>
            <person name="Donnadieu C."/>
            <person name="Braasch I."/>
            <person name="Desvignes T."/>
            <person name="Postlethwait J."/>
            <person name="Bobe J."/>
            <person name="Wedekind C."/>
            <person name="Guiguen Y."/>
        </authorList>
    </citation>
    <scope>NUCLEOTIDE SEQUENCE [LARGE SCALE GENOMIC DNA]</scope>
    <source>
        <strain evidence="3">Cs_M1</strain>
        <tissue evidence="3">Blood</tissue>
    </source>
</reference>
<evidence type="ECO:0000256" key="1">
    <source>
        <dbReference type="SAM" id="MobiDB-lite"/>
    </source>
</evidence>
<dbReference type="Gene3D" id="1.10.167.10">
    <property type="entry name" value="Regulator of G-protein Signalling 4, domain 2"/>
    <property type="match status" value="1"/>
</dbReference>
<protein>
    <recommendedName>
        <fullName evidence="2">RGS domain-containing protein</fullName>
    </recommendedName>
</protein>
<evidence type="ECO:0000313" key="4">
    <source>
        <dbReference type="Proteomes" id="UP001356427"/>
    </source>
</evidence>
<evidence type="ECO:0000313" key="3">
    <source>
        <dbReference type="EMBL" id="KAK6299896.1"/>
    </source>
</evidence>
<dbReference type="InterPro" id="IPR024066">
    <property type="entry name" value="RGS_subdom1/3"/>
</dbReference>
<feature type="region of interest" description="Disordered" evidence="1">
    <location>
        <begin position="1"/>
        <end position="38"/>
    </location>
</feature>
<dbReference type="SUPFAM" id="SSF48097">
    <property type="entry name" value="Regulator of G-protein signaling, RGS"/>
    <property type="match status" value="1"/>
</dbReference>
<dbReference type="InterPro" id="IPR036305">
    <property type="entry name" value="RGS_sf"/>
</dbReference>
<dbReference type="Proteomes" id="UP001356427">
    <property type="component" value="Unassembled WGS sequence"/>
</dbReference>